<dbReference type="InterPro" id="IPR047296">
    <property type="entry name" value="GIY-YIG_UvrC_Cho"/>
</dbReference>
<evidence type="ECO:0000256" key="5">
    <source>
        <dbReference type="ARBA" id="ARBA00023204"/>
    </source>
</evidence>
<comment type="similarity">
    <text evidence="6">Belongs to the UvrC family.</text>
</comment>
<keyword evidence="1 6" id="KW-0963">Cytoplasm</keyword>
<evidence type="ECO:0000256" key="6">
    <source>
        <dbReference type="HAMAP-Rule" id="MF_00203"/>
    </source>
</evidence>
<dbReference type="NCBIfam" id="TIGR00194">
    <property type="entry name" value="uvrC"/>
    <property type="match status" value="1"/>
</dbReference>
<sequence>MAAPRTGETVAWRPKAGEIPTSPGVYRFRDPRGRVLYVGKAKNLRARLTNYFQPLRSLHERTRRMVLTAAGVEWTVVGTELEALQLEYSWIKEFSPPFNVQFRDDKSYPYLAITLGDEVPRVLITRNRRLKGAKYFGPYTKVWAIRETLDLMLKVFPVRSCSDTTYRRAELTGRPCLLGDIGKCAAPCVGRIPRAAHQDLAQDLAAFMGGGDRRFRADLTKRMQEASAALNFEEAARVRDALGAMDAALAKTAVVLGEDVDTDVFGIADDELAASVVQFIVRGGRIRGTRSWVVDKELDVALGELVETVLRNAYDEDAYPPREVLVPELPDDADELGVWLSQRRAEGREAEGLRGSGRTRLHVAERGEKAALAETASRNAAQALMLYKTRRSADFTARSQALAELQEALGLDEAPLRIECFDVSHLGGTNVVASMVVFEDGLPRKGQYRRFNVASTTDDTDSMRQVLSRRLAHLADEDAAPAVQGERFAYRPNLLLVDGGQPQVAAAKRALDEAGVTGIALAGIAKRLEELWRPDDDFPVILPRNSDALFLVQRLRDEAHRFAITHQRTRRKRDIASQLGEIPGLGEARVRQLLRHFGSVARLRAASEDDVAQVPGFGRVLATSVVQRLRGADPEADVMEAEPDVAEGGPDGLVHEAEGAPEPAATAR</sequence>
<dbReference type="Gene3D" id="4.10.860.10">
    <property type="entry name" value="UVR domain"/>
    <property type="match status" value="1"/>
</dbReference>
<dbReference type="Proteomes" id="UP001597347">
    <property type="component" value="Unassembled WGS sequence"/>
</dbReference>
<evidence type="ECO:0000259" key="9">
    <source>
        <dbReference type="PROSITE" id="PS50164"/>
    </source>
</evidence>
<dbReference type="SUPFAM" id="SSF82771">
    <property type="entry name" value="GIY-YIG endonuclease"/>
    <property type="match status" value="1"/>
</dbReference>
<keyword evidence="4 6" id="KW-0267">Excision nuclease</keyword>
<keyword evidence="2 6" id="KW-0227">DNA damage</keyword>
<dbReference type="InterPro" id="IPR001943">
    <property type="entry name" value="UVR_dom"/>
</dbReference>
<dbReference type="PANTHER" id="PTHR30562:SF1">
    <property type="entry name" value="UVRABC SYSTEM PROTEIN C"/>
    <property type="match status" value="1"/>
</dbReference>
<feature type="domain" description="UVR" evidence="8">
    <location>
        <begin position="213"/>
        <end position="248"/>
    </location>
</feature>
<dbReference type="RefSeq" id="WP_377932851.1">
    <property type="nucleotide sequence ID" value="NZ_JBHUEA010000006.1"/>
</dbReference>
<evidence type="ECO:0000256" key="1">
    <source>
        <dbReference type="ARBA" id="ARBA00022490"/>
    </source>
</evidence>
<comment type="caution">
    <text evidence="11">The sequence shown here is derived from an EMBL/GenBank/DDBJ whole genome shotgun (WGS) entry which is preliminary data.</text>
</comment>
<reference evidence="12" key="1">
    <citation type="journal article" date="2019" name="Int. J. Syst. Evol. Microbiol.">
        <title>The Global Catalogue of Microorganisms (GCM) 10K type strain sequencing project: providing services to taxonomists for standard genome sequencing and annotation.</title>
        <authorList>
            <consortium name="The Broad Institute Genomics Platform"/>
            <consortium name="The Broad Institute Genome Sequencing Center for Infectious Disease"/>
            <person name="Wu L."/>
            <person name="Ma J."/>
        </authorList>
    </citation>
    <scope>NUCLEOTIDE SEQUENCE [LARGE SCALE GENOMIC DNA]</scope>
    <source>
        <strain evidence="12">CGMCC 1.12471</strain>
    </source>
</reference>
<evidence type="ECO:0000259" key="8">
    <source>
        <dbReference type="PROSITE" id="PS50151"/>
    </source>
</evidence>
<dbReference type="InterPro" id="IPR038476">
    <property type="entry name" value="UvrC_RNase_H_dom_sf"/>
</dbReference>
<dbReference type="Gene3D" id="3.30.420.340">
    <property type="entry name" value="UvrC, RNAse H endonuclease domain"/>
    <property type="match status" value="1"/>
</dbReference>
<dbReference type="HAMAP" id="MF_00203">
    <property type="entry name" value="UvrC"/>
    <property type="match status" value="1"/>
</dbReference>
<dbReference type="SMART" id="SM00465">
    <property type="entry name" value="GIYc"/>
    <property type="match status" value="1"/>
</dbReference>
<comment type="subcellular location">
    <subcellularLocation>
        <location evidence="6">Cytoplasm</location>
    </subcellularLocation>
</comment>
<dbReference type="Pfam" id="PF02151">
    <property type="entry name" value="UVR"/>
    <property type="match status" value="1"/>
</dbReference>
<evidence type="ECO:0000313" key="11">
    <source>
        <dbReference type="EMBL" id="MFD1721002.1"/>
    </source>
</evidence>
<proteinExistence type="inferred from homology"/>
<protein>
    <recommendedName>
        <fullName evidence="6">UvrABC system protein C</fullName>
        <shortName evidence="6">Protein UvrC</shortName>
    </recommendedName>
    <alternativeName>
        <fullName evidence="6">Excinuclease ABC subunit C</fullName>
    </alternativeName>
</protein>
<accession>A0ABW4LF10</accession>
<evidence type="ECO:0000256" key="7">
    <source>
        <dbReference type="SAM" id="MobiDB-lite"/>
    </source>
</evidence>
<dbReference type="InterPro" id="IPR003583">
    <property type="entry name" value="Hlx-hairpin-Hlx_DNA-bd_motif"/>
</dbReference>
<dbReference type="InterPro" id="IPR050066">
    <property type="entry name" value="UvrABC_protein_C"/>
</dbReference>
<dbReference type="PANTHER" id="PTHR30562">
    <property type="entry name" value="UVRC/OXIDOREDUCTASE"/>
    <property type="match status" value="1"/>
</dbReference>
<dbReference type="PROSITE" id="PS50165">
    <property type="entry name" value="UVRC"/>
    <property type="match status" value="1"/>
</dbReference>
<dbReference type="Gene3D" id="3.40.1440.10">
    <property type="entry name" value="GIY-YIG endonuclease"/>
    <property type="match status" value="1"/>
</dbReference>
<gene>
    <name evidence="6 11" type="primary">uvrC</name>
    <name evidence="11" type="ORF">ACFSBI_05525</name>
</gene>
<feature type="compositionally biased region" description="Acidic residues" evidence="7">
    <location>
        <begin position="634"/>
        <end position="645"/>
    </location>
</feature>
<dbReference type="PROSITE" id="PS50164">
    <property type="entry name" value="GIY_YIG"/>
    <property type="match status" value="1"/>
</dbReference>
<comment type="function">
    <text evidence="6">The UvrABC repair system catalyzes the recognition and processing of DNA lesions. UvrC both incises the 5' and 3' sides of the lesion. The N-terminal half is responsible for the 3' incision and the C-terminal half is responsible for the 5' incision.</text>
</comment>
<dbReference type="SUPFAM" id="SSF46600">
    <property type="entry name" value="C-terminal UvrC-binding domain of UvrB"/>
    <property type="match status" value="1"/>
</dbReference>
<feature type="domain" description="GIY-YIG" evidence="9">
    <location>
        <begin position="21"/>
        <end position="100"/>
    </location>
</feature>
<keyword evidence="12" id="KW-1185">Reference proteome</keyword>
<dbReference type="CDD" id="cd10434">
    <property type="entry name" value="GIY-YIG_UvrC_Cho"/>
    <property type="match status" value="1"/>
</dbReference>
<evidence type="ECO:0000313" key="12">
    <source>
        <dbReference type="Proteomes" id="UP001597347"/>
    </source>
</evidence>
<dbReference type="InterPro" id="IPR010994">
    <property type="entry name" value="RuvA_2-like"/>
</dbReference>
<dbReference type="InterPro" id="IPR035901">
    <property type="entry name" value="GIY-YIG_endonuc_sf"/>
</dbReference>
<dbReference type="InterPro" id="IPR004791">
    <property type="entry name" value="UvrC"/>
</dbReference>
<dbReference type="InterPro" id="IPR036876">
    <property type="entry name" value="UVR_dom_sf"/>
</dbReference>
<dbReference type="Pfam" id="PF22920">
    <property type="entry name" value="UvrC_RNaseH"/>
    <property type="match status" value="1"/>
</dbReference>
<keyword evidence="6" id="KW-0742">SOS response</keyword>
<keyword evidence="3 6" id="KW-0228">DNA excision</keyword>
<dbReference type="InterPro" id="IPR001162">
    <property type="entry name" value="UvrC_RNase_H_dom"/>
</dbReference>
<name>A0ABW4LF10_9MICO</name>
<dbReference type="GO" id="GO:0016787">
    <property type="term" value="F:hydrolase activity"/>
    <property type="evidence" value="ECO:0007669"/>
    <property type="project" value="UniProtKB-KW"/>
</dbReference>
<keyword evidence="11" id="KW-0378">Hydrolase</keyword>
<dbReference type="SUPFAM" id="SSF47781">
    <property type="entry name" value="RuvA domain 2-like"/>
    <property type="match status" value="1"/>
</dbReference>
<feature type="region of interest" description="Disordered" evidence="7">
    <location>
        <begin position="632"/>
        <end position="668"/>
    </location>
</feature>
<dbReference type="EMBL" id="JBHUEA010000006">
    <property type="protein sequence ID" value="MFD1721002.1"/>
    <property type="molecule type" value="Genomic_DNA"/>
</dbReference>
<evidence type="ECO:0000256" key="2">
    <source>
        <dbReference type="ARBA" id="ARBA00022763"/>
    </source>
</evidence>
<dbReference type="Pfam" id="PF01541">
    <property type="entry name" value="GIY-YIG"/>
    <property type="match status" value="1"/>
</dbReference>
<dbReference type="PROSITE" id="PS50151">
    <property type="entry name" value="UVR"/>
    <property type="match status" value="1"/>
</dbReference>
<dbReference type="NCBIfam" id="NF001824">
    <property type="entry name" value="PRK00558.1-5"/>
    <property type="match status" value="1"/>
</dbReference>
<comment type="subunit">
    <text evidence="6">Interacts with UvrB in an incision complex.</text>
</comment>
<feature type="domain" description="UvrC family homology region profile" evidence="10">
    <location>
        <begin position="264"/>
        <end position="511"/>
    </location>
</feature>
<dbReference type="SMART" id="SM00278">
    <property type="entry name" value="HhH1"/>
    <property type="match status" value="2"/>
</dbReference>
<keyword evidence="5 6" id="KW-0234">DNA repair</keyword>
<dbReference type="Pfam" id="PF08459">
    <property type="entry name" value="UvrC_RNaseH_dom"/>
    <property type="match status" value="1"/>
</dbReference>
<dbReference type="InterPro" id="IPR000305">
    <property type="entry name" value="GIY-YIG_endonuc"/>
</dbReference>
<evidence type="ECO:0000256" key="4">
    <source>
        <dbReference type="ARBA" id="ARBA00022881"/>
    </source>
</evidence>
<dbReference type="Pfam" id="PF14520">
    <property type="entry name" value="HHH_5"/>
    <property type="match status" value="1"/>
</dbReference>
<evidence type="ECO:0000259" key="10">
    <source>
        <dbReference type="PROSITE" id="PS50165"/>
    </source>
</evidence>
<organism evidence="11 12">
    <name type="scientific">Amnibacterium endophyticum</name>
    <dbReference type="NCBI Taxonomy" id="2109337"/>
    <lineage>
        <taxon>Bacteria</taxon>
        <taxon>Bacillati</taxon>
        <taxon>Actinomycetota</taxon>
        <taxon>Actinomycetes</taxon>
        <taxon>Micrococcales</taxon>
        <taxon>Microbacteriaceae</taxon>
        <taxon>Amnibacterium</taxon>
    </lineage>
</organism>
<dbReference type="Gene3D" id="1.10.150.20">
    <property type="entry name" value="5' to 3' exonuclease, C-terminal subdomain"/>
    <property type="match status" value="1"/>
</dbReference>
<evidence type="ECO:0000256" key="3">
    <source>
        <dbReference type="ARBA" id="ARBA00022769"/>
    </source>
</evidence>